<dbReference type="SUPFAM" id="SSF51395">
    <property type="entry name" value="FMN-linked oxidoreductases"/>
    <property type="match status" value="1"/>
</dbReference>
<accession>A0A923NR94</accession>
<dbReference type="PANTHER" id="PTHR30217">
    <property type="entry name" value="PEPTIDASE U32 FAMILY"/>
    <property type="match status" value="1"/>
</dbReference>
<dbReference type="Proteomes" id="UP000602647">
    <property type="component" value="Unassembled WGS sequence"/>
</dbReference>
<name>A0A923NR94_9FIRM</name>
<evidence type="ECO:0000259" key="1">
    <source>
        <dbReference type="Pfam" id="PF12392"/>
    </source>
</evidence>
<dbReference type="Pfam" id="PF01136">
    <property type="entry name" value="Peptidase_U32"/>
    <property type="match status" value="1"/>
</dbReference>
<reference evidence="2" key="1">
    <citation type="submission" date="2020-08" db="EMBL/GenBank/DDBJ databases">
        <title>Genome public.</title>
        <authorList>
            <person name="Liu C."/>
            <person name="Sun Q."/>
        </authorList>
    </citation>
    <scope>NUCLEOTIDE SEQUENCE</scope>
    <source>
        <strain evidence="2">BX12</strain>
    </source>
</reference>
<organism evidence="2 3">
    <name type="scientific">Zhenpiania hominis</name>
    <dbReference type="NCBI Taxonomy" id="2763644"/>
    <lineage>
        <taxon>Bacteria</taxon>
        <taxon>Bacillati</taxon>
        <taxon>Bacillota</taxon>
        <taxon>Clostridia</taxon>
        <taxon>Peptostreptococcales</taxon>
        <taxon>Anaerovoracaceae</taxon>
        <taxon>Zhenpiania</taxon>
    </lineage>
</organism>
<dbReference type="PROSITE" id="PS01276">
    <property type="entry name" value="PEPTIDASE_U32"/>
    <property type="match status" value="1"/>
</dbReference>
<keyword evidence="3" id="KW-1185">Reference proteome</keyword>
<comment type="caution">
    <text evidence="2">The sequence shown here is derived from an EMBL/GenBank/DDBJ whole genome shotgun (WGS) entry which is preliminary data.</text>
</comment>
<dbReference type="AlphaFoldDB" id="A0A923NR94"/>
<gene>
    <name evidence="2" type="ORF">H9L42_12385</name>
</gene>
<dbReference type="InterPro" id="IPR020988">
    <property type="entry name" value="Pept_U32_collagenase"/>
</dbReference>
<dbReference type="Pfam" id="PF12392">
    <property type="entry name" value="DUF3656"/>
    <property type="match status" value="1"/>
</dbReference>
<proteinExistence type="predicted"/>
<evidence type="ECO:0000313" key="2">
    <source>
        <dbReference type="EMBL" id="MBC6680618.1"/>
    </source>
</evidence>
<dbReference type="InterPro" id="IPR001539">
    <property type="entry name" value="Peptidase_U32"/>
</dbReference>
<evidence type="ECO:0000313" key="3">
    <source>
        <dbReference type="Proteomes" id="UP000602647"/>
    </source>
</evidence>
<dbReference type="PANTHER" id="PTHR30217:SF10">
    <property type="entry name" value="23S RRNA 5-HYDROXYCYTIDINE C2501 SYNTHASE"/>
    <property type="match status" value="1"/>
</dbReference>
<dbReference type="InterPro" id="IPR051454">
    <property type="entry name" value="RNA/ubiquinone_mod_enzymes"/>
</dbReference>
<feature type="domain" description="Peptidase U32 collagenase" evidence="1">
    <location>
        <begin position="379"/>
        <end position="502"/>
    </location>
</feature>
<sequence>MKKKIPELLAPAGGMNQLVAAVENGANAVYLGGPLFNARIQADNFTEEKLEQAVDYAHLRDVKVHVTLNTLLKDEELLPALEYAAKLYEMGVDALIVQDLGLAYLLRQYLPDLPLHLSTQGSIYNLSGVKKARELGFSRVVLARELSLAEIQQITDNTSCEVEVFVHGALCICYSGQCQMSRILGRGERSGNRGLCAQPCRLPYKDDKGKTACILSPKDLCTVDDLGELAEAGVTSLKIEGRMKSAEYVAAVTRIYRKYLDYYAKSGKFRVSAEDRRVLMQVFNRGGFTEGYLKGNPGAEFLSGRLPKHQGVFAGTVVKRVPGTNLVDVEPTASLEIGDGIEIRSRELVGNILTYRQERKGGMLRIGDIKGTVRTGDRVYKITDAALMQSLRRSYEEAGPEGTKCKKTVPVCMNLQVRIGQPPVLTVRSSKWSVTVCDESVAAEKARNRVLEKESAERQLSKTGGTPFYVESIKMNLEEGCALPISSLNRLRREALLRLTEEKERAGKRRCREMPRRISFEKTERQKRLAFYFYQGTSFQQFDLDAVKALLKEKELPLRIYVPLRFFVENHLASREEDIVPYILNISKGRLDQYIEENFDKIVEKTKRCGISVGNLGWIREFAAEGVPLYADYGLNLYNQKAVESVVLQGIRQAVPSHERWKIENGPIPLMISEHQFHTSSLTDRKNELYEIVYNEEGDKSLIFPKGKLPSIKELVRRAEKEEGESRIYIP</sequence>
<dbReference type="EMBL" id="JACRYT010000016">
    <property type="protein sequence ID" value="MBC6680618.1"/>
    <property type="molecule type" value="Genomic_DNA"/>
</dbReference>
<dbReference type="RefSeq" id="WP_187303717.1">
    <property type="nucleotide sequence ID" value="NZ_JACRYT010000016.1"/>
</dbReference>
<protein>
    <submittedName>
        <fullName evidence="2">U32 family peptidase</fullName>
    </submittedName>
</protein>